<dbReference type="InterPro" id="IPR011006">
    <property type="entry name" value="CheY-like_superfamily"/>
</dbReference>
<evidence type="ECO:0000256" key="4">
    <source>
        <dbReference type="PROSITE-ProRule" id="PRU00169"/>
    </source>
</evidence>
<dbReference type="PANTHER" id="PTHR43065">
    <property type="entry name" value="SENSOR HISTIDINE KINASE"/>
    <property type="match status" value="1"/>
</dbReference>
<proteinExistence type="predicted"/>
<dbReference type="InterPro" id="IPR003594">
    <property type="entry name" value="HATPase_dom"/>
</dbReference>
<evidence type="ECO:0000313" key="8">
    <source>
        <dbReference type="EMBL" id="SFB71886.1"/>
    </source>
</evidence>
<dbReference type="SUPFAM" id="SSF55874">
    <property type="entry name" value="ATPase domain of HSP90 chaperone/DNA topoisomerase II/histidine kinase"/>
    <property type="match status" value="1"/>
</dbReference>
<evidence type="ECO:0000256" key="5">
    <source>
        <dbReference type="SAM" id="Coils"/>
    </source>
</evidence>
<dbReference type="Pfam" id="PF00072">
    <property type="entry name" value="Response_reg"/>
    <property type="match status" value="1"/>
</dbReference>
<evidence type="ECO:0000256" key="2">
    <source>
        <dbReference type="ARBA" id="ARBA00012438"/>
    </source>
</evidence>
<dbReference type="CDD" id="cd00156">
    <property type="entry name" value="REC"/>
    <property type="match status" value="1"/>
</dbReference>
<dbReference type="GO" id="GO:0000155">
    <property type="term" value="F:phosphorelay sensor kinase activity"/>
    <property type="evidence" value="ECO:0007669"/>
    <property type="project" value="InterPro"/>
</dbReference>
<dbReference type="Pfam" id="PF00512">
    <property type="entry name" value="HisKA"/>
    <property type="match status" value="1"/>
</dbReference>
<dbReference type="EMBL" id="FOLD01000001">
    <property type="protein sequence ID" value="SFB71886.1"/>
    <property type="molecule type" value="Genomic_DNA"/>
</dbReference>
<dbReference type="CDD" id="cd00082">
    <property type="entry name" value="HisKA"/>
    <property type="match status" value="1"/>
</dbReference>
<evidence type="ECO:0000259" key="7">
    <source>
        <dbReference type="PROSITE" id="PS50110"/>
    </source>
</evidence>
<feature type="domain" description="Response regulatory" evidence="7">
    <location>
        <begin position="442"/>
        <end position="553"/>
    </location>
</feature>
<dbReference type="AlphaFoldDB" id="A0A1I1DC19"/>
<dbReference type="Proteomes" id="UP000198639">
    <property type="component" value="Unassembled WGS sequence"/>
</dbReference>
<evidence type="ECO:0000256" key="3">
    <source>
        <dbReference type="ARBA" id="ARBA00022553"/>
    </source>
</evidence>
<dbReference type="PROSITE" id="PS50110">
    <property type="entry name" value="RESPONSE_REGULATORY"/>
    <property type="match status" value="1"/>
</dbReference>
<dbReference type="PRINTS" id="PR00344">
    <property type="entry name" value="BCTRLSENSOR"/>
</dbReference>
<evidence type="ECO:0000313" key="9">
    <source>
        <dbReference type="Proteomes" id="UP000198639"/>
    </source>
</evidence>
<sequence>MAGLSFVSTGPYTVPVLAPFGADADAVRSVLDEDGVASKVCASAAELYARIDEHALLLVITEEGLAACSNADLGARLRSQPLWSDIPIIALTGSKGVPSAGSRLAALAELGNVTMIHRPLSREALRMAFGAARRARSLQYQVRDQLAALAVHAEELEQRVDERSKALAREIEERKRAEAALLEARRMESLGRLTGGVAHDFNNLLQVVSGAVELLRMLTRSGGDARIERALNSIGRATDKGSKLTQQLLAYGRRQTLATTVIDLRSQVGELGDLLRHSLGSAITLEIHVDSDLWPMRADPTQLEVALLNLVINARDAMPEGGTATLTLDNRTLPDPRHPDAALAPGQYVSLELADEGGGMSAETAASAFEPFFTTKPVGQGTGLGLSQVQGFARQSGGHAWLAHRPRGLAVGILLPRARDDAAAPVAAEEADPVAALPPGLRVLCVEDDAMVREQAVALLRAIGCEVVEAATGDAALALDSSAIDVVLSDVMMPGSLDGIGLAAALRARDPGLPVVLASGYVLEPERLQGLALEFIRKPYTLQEIREAIWRAWRGSRRTVAD</sequence>
<dbReference type="EC" id="2.7.13.3" evidence="2"/>
<keyword evidence="8" id="KW-0418">Kinase</keyword>
<dbReference type="SUPFAM" id="SSF52172">
    <property type="entry name" value="CheY-like"/>
    <property type="match status" value="2"/>
</dbReference>
<keyword evidence="3 4" id="KW-0597">Phosphoprotein</keyword>
<keyword evidence="5" id="KW-0175">Coiled coil</keyword>
<accession>A0A1I1DC19</accession>
<dbReference type="InterPro" id="IPR036890">
    <property type="entry name" value="HATPase_C_sf"/>
</dbReference>
<dbReference type="PANTHER" id="PTHR43065:SF49">
    <property type="entry name" value="HISTIDINE KINASE"/>
    <property type="match status" value="1"/>
</dbReference>
<dbReference type="SMART" id="SM00387">
    <property type="entry name" value="HATPase_c"/>
    <property type="match status" value="1"/>
</dbReference>
<dbReference type="InterPro" id="IPR003661">
    <property type="entry name" value="HisK_dim/P_dom"/>
</dbReference>
<dbReference type="OrthoDB" id="9177042at2"/>
<dbReference type="STRING" id="1164594.SAMN05216204_101104"/>
<reference evidence="9" key="1">
    <citation type="submission" date="2016-10" db="EMBL/GenBank/DDBJ databases">
        <authorList>
            <person name="Varghese N."/>
            <person name="Submissions S."/>
        </authorList>
    </citation>
    <scope>NUCLEOTIDE SEQUENCE [LARGE SCALE GENOMIC DNA]</scope>
    <source>
        <strain evidence="9">CGMCC 1.12041</strain>
    </source>
</reference>
<dbReference type="Gene3D" id="1.10.287.130">
    <property type="match status" value="1"/>
</dbReference>
<dbReference type="InterPro" id="IPR004358">
    <property type="entry name" value="Sig_transdc_His_kin-like_C"/>
</dbReference>
<evidence type="ECO:0000256" key="1">
    <source>
        <dbReference type="ARBA" id="ARBA00000085"/>
    </source>
</evidence>
<keyword evidence="9" id="KW-1185">Reference proteome</keyword>
<evidence type="ECO:0000259" key="6">
    <source>
        <dbReference type="PROSITE" id="PS50109"/>
    </source>
</evidence>
<comment type="catalytic activity">
    <reaction evidence="1">
        <text>ATP + protein L-histidine = ADP + protein N-phospho-L-histidine.</text>
        <dbReference type="EC" id="2.7.13.3"/>
    </reaction>
</comment>
<protein>
    <recommendedName>
        <fullName evidence="2">histidine kinase</fullName>
        <ecNumber evidence="2">2.7.13.3</ecNumber>
    </recommendedName>
</protein>
<dbReference type="Gene3D" id="3.40.50.2300">
    <property type="match status" value="2"/>
</dbReference>
<dbReference type="Pfam" id="PF02518">
    <property type="entry name" value="HATPase_c"/>
    <property type="match status" value="1"/>
</dbReference>
<feature type="modified residue" description="4-aspartylphosphate" evidence="4">
    <location>
        <position position="490"/>
    </location>
</feature>
<dbReference type="SUPFAM" id="SSF47384">
    <property type="entry name" value="Homodimeric domain of signal transducing histidine kinase"/>
    <property type="match status" value="1"/>
</dbReference>
<dbReference type="SMART" id="SM00448">
    <property type="entry name" value="REC"/>
    <property type="match status" value="1"/>
</dbReference>
<dbReference type="PROSITE" id="PS50109">
    <property type="entry name" value="HIS_KIN"/>
    <property type="match status" value="1"/>
</dbReference>
<dbReference type="Gene3D" id="3.30.565.10">
    <property type="entry name" value="Histidine kinase-like ATPase, C-terminal domain"/>
    <property type="match status" value="1"/>
</dbReference>
<organism evidence="8 9">
    <name type="scientific">Massilia yuzhufengensis</name>
    <dbReference type="NCBI Taxonomy" id="1164594"/>
    <lineage>
        <taxon>Bacteria</taxon>
        <taxon>Pseudomonadati</taxon>
        <taxon>Pseudomonadota</taxon>
        <taxon>Betaproteobacteria</taxon>
        <taxon>Burkholderiales</taxon>
        <taxon>Oxalobacteraceae</taxon>
        <taxon>Telluria group</taxon>
        <taxon>Massilia</taxon>
    </lineage>
</organism>
<gene>
    <name evidence="8" type="ORF">SAMN05216204_101104</name>
</gene>
<keyword evidence="8" id="KW-0808">Transferase</keyword>
<dbReference type="SMART" id="SM00388">
    <property type="entry name" value="HisKA"/>
    <property type="match status" value="1"/>
</dbReference>
<dbReference type="InterPro" id="IPR005467">
    <property type="entry name" value="His_kinase_dom"/>
</dbReference>
<feature type="coiled-coil region" evidence="5">
    <location>
        <begin position="153"/>
        <end position="187"/>
    </location>
</feature>
<dbReference type="InterPro" id="IPR036097">
    <property type="entry name" value="HisK_dim/P_sf"/>
</dbReference>
<name>A0A1I1DC19_9BURK</name>
<dbReference type="InterPro" id="IPR001789">
    <property type="entry name" value="Sig_transdc_resp-reg_receiver"/>
</dbReference>
<feature type="domain" description="Histidine kinase" evidence="6">
    <location>
        <begin position="196"/>
        <end position="419"/>
    </location>
</feature>